<dbReference type="GeneID" id="59324143"/>
<keyword evidence="2" id="KW-1185">Reference proteome</keyword>
<reference evidence="1 2" key="1">
    <citation type="submission" date="2020-06" db="EMBL/GenBank/DDBJ databases">
        <title>The yeast mating-type switching endonuclease HO is a domesticated member of an unorthodox homing genetic element family.</title>
        <authorList>
            <person name="Coughlan A.Y."/>
            <person name="Lombardi L."/>
            <person name="Braun-Galleani S."/>
            <person name="Martos A.R."/>
            <person name="Galeote V."/>
            <person name="Bigey F."/>
            <person name="Dequin S."/>
            <person name="Byrne K.P."/>
            <person name="Wolfe K.H."/>
        </authorList>
    </citation>
    <scope>NUCLEOTIDE SEQUENCE [LARGE SCALE GENOMIC DNA]</scope>
    <source>
        <strain evidence="1 2">CBS764</strain>
    </source>
</reference>
<dbReference type="RefSeq" id="XP_037137721.1">
    <property type="nucleotide sequence ID" value="XM_037281826.1"/>
</dbReference>
<proteinExistence type="predicted"/>
<dbReference type="AlphaFoldDB" id="A0A7G3ZC10"/>
<name>A0A7G3ZC10_9SACH</name>
<sequence>MVSSSSLAETVRYDPEARTLWVIARKYDDLTKKSTAYLNTYDVSGFFCFYRGDSRIIASRSRFRLMVLKSSLRNPSLYTAPVSCWTEL</sequence>
<dbReference type="Proteomes" id="UP000515788">
    <property type="component" value="Chromosome 1"/>
</dbReference>
<protein>
    <submittedName>
        <fullName evidence="1">Uncharacterized protein</fullName>
    </submittedName>
</protein>
<evidence type="ECO:0000313" key="2">
    <source>
        <dbReference type="Proteomes" id="UP000515788"/>
    </source>
</evidence>
<dbReference type="OrthoDB" id="4061228at2759"/>
<dbReference type="EMBL" id="CP059246">
    <property type="protein sequence ID" value="QLL31046.1"/>
    <property type="molecule type" value="Genomic_DNA"/>
</dbReference>
<organism evidence="1 2">
    <name type="scientific">Torulaspora globosa</name>
    <dbReference type="NCBI Taxonomy" id="48254"/>
    <lineage>
        <taxon>Eukaryota</taxon>
        <taxon>Fungi</taxon>
        <taxon>Dikarya</taxon>
        <taxon>Ascomycota</taxon>
        <taxon>Saccharomycotina</taxon>
        <taxon>Saccharomycetes</taxon>
        <taxon>Saccharomycetales</taxon>
        <taxon>Saccharomycetaceae</taxon>
        <taxon>Torulaspora</taxon>
    </lineage>
</organism>
<accession>A0A7G3ZC10</accession>
<evidence type="ECO:0000313" key="1">
    <source>
        <dbReference type="EMBL" id="QLL31046.1"/>
    </source>
</evidence>
<gene>
    <name evidence="1" type="ORF">HG536_0A08630</name>
</gene>
<dbReference type="KEGG" id="tgb:HG536_0A08630"/>